<comment type="caution">
    <text evidence="1">The sequence shown here is derived from an EMBL/GenBank/DDBJ whole genome shotgun (WGS) entry which is preliminary data.</text>
</comment>
<sequence>MSKYENLKPFEQRKQPSFKYPDGREVSGKLVDEVYVDSQNIDENTTGIIYRNLVQKIRLEDRKESIRFCYYWINLDDDEPKWMYSRYALVITDEELMELLNKMKEKGWINIAFI</sequence>
<gene>
    <name evidence="1" type="ORF">LCGC14_1713200</name>
</gene>
<accession>A0A0F9I200</accession>
<evidence type="ECO:0000313" key="1">
    <source>
        <dbReference type="EMBL" id="KKM13734.1"/>
    </source>
</evidence>
<proteinExistence type="predicted"/>
<dbReference type="AlphaFoldDB" id="A0A0F9I200"/>
<dbReference type="EMBL" id="LAZR01015311">
    <property type="protein sequence ID" value="KKM13734.1"/>
    <property type="molecule type" value="Genomic_DNA"/>
</dbReference>
<reference evidence="1" key="1">
    <citation type="journal article" date="2015" name="Nature">
        <title>Complex archaea that bridge the gap between prokaryotes and eukaryotes.</title>
        <authorList>
            <person name="Spang A."/>
            <person name="Saw J.H."/>
            <person name="Jorgensen S.L."/>
            <person name="Zaremba-Niedzwiedzka K."/>
            <person name="Martijn J."/>
            <person name="Lind A.E."/>
            <person name="van Eijk R."/>
            <person name="Schleper C."/>
            <person name="Guy L."/>
            <person name="Ettema T.J."/>
        </authorList>
    </citation>
    <scope>NUCLEOTIDE SEQUENCE</scope>
</reference>
<organism evidence="1">
    <name type="scientific">marine sediment metagenome</name>
    <dbReference type="NCBI Taxonomy" id="412755"/>
    <lineage>
        <taxon>unclassified sequences</taxon>
        <taxon>metagenomes</taxon>
        <taxon>ecological metagenomes</taxon>
    </lineage>
</organism>
<name>A0A0F9I200_9ZZZZ</name>
<protein>
    <submittedName>
        <fullName evidence="1">Uncharacterized protein</fullName>
    </submittedName>
</protein>